<name>A0A4Y1ZW88_ARAVE</name>
<proteinExistence type="predicted"/>
<evidence type="ECO:0000313" key="3">
    <source>
        <dbReference type="Proteomes" id="UP000499080"/>
    </source>
</evidence>
<gene>
    <name evidence="1" type="ORF">AVEN_45259_1</name>
    <name evidence="2" type="ORF">AVEN_84480_1</name>
</gene>
<evidence type="ECO:0000313" key="2">
    <source>
        <dbReference type="EMBL" id="GBL71514.1"/>
    </source>
</evidence>
<evidence type="ECO:0000313" key="1">
    <source>
        <dbReference type="EMBL" id="GBL71499.1"/>
    </source>
</evidence>
<protein>
    <submittedName>
        <fullName evidence="1">Uncharacterized protein</fullName>
    </submittedName>
</protein>
<dbReference type="EMBL" id="BGPR01154363">
    <property type="protein sequence ID" value="GBL71499.1"/>
    <property type="molecule type" value="Genomic_DNA"/>
</dbReference>
<reference evidence="1 3" key="1">
    <citation type="journal article" date="2019" name="Sci. Rep.">
        <title>Orb-weaving spider Araneus ventricosus genome elucidates the spidroin gene catalogue.</title>
        <authorList>
            <person name="Kono N."/>
            <person name="Nakamura H."/>
            <person name="Ohtoshi R."/>
            <person name="Moran D.A.P."/>
            <person name="Shinohara A."/>
            <person name="Yoshida Y."/>
            <person name="Fujiwara M."/>
            <person name="Mori M."/>
            <person name="Tomita M."/>
            <person name="Arakawa K."/>
        </authorList>
    </citation>
    <scope>NUCLEOTIDE SEQUENCE [LARGE SCALE GENOMIC DNA]</scope>
</reference>
<sequence>MSRPRGRGFQDRNPILLKFRCIWVPVAPLIPYEIRFEIDFVALNRNCMRWKTHELPSPFQISKVTPTGRHSTFDGNNVHENEKPSATIRLVSDSEAARVGATARGAQFWDDAKAGV</sequence>
<organism evidence="1 3">
    <name type="scientific">Araneus ventricosus</name>
    <name type="common">Orbweaver spider</name>
    <name type="synonym">Epeira ventricosa</name>
    <dbReference type="NCBI Taxonomy" id="182803"/>
    <lineage>
        <taxon>Eukaryota</taxon>
        <taxon>Metazoa</taxon>
        <taxon>Ecdysozoa</taxon>
        <taxon>Arthropoda</taxon>
        <taxon>Chelicerata</taxon>
        <taxon>Arachnida</taxon>
        <taxon>Araneae</taxon>
        <taxon>Araneomorphae</taxon>
        <taxon>Entelegynae</taxon>
        <taxon>Araneoidea</taxon>
        <taxon>Araneidae</taxon>
        <taxon>Araneus</taxon>
    </lineage>
</organism>
<dbReference type="Proteomes" id="UP000499080">
    <property type="component" value="Unassembled WGS sequence"/>
</dbReference>
<dbReference type="AlphaFoldDB" id="A0A4Y1ZW88"/>
<keyword evidence="3" id="KW-1185">Reference proteome</keyword>
<dbReference type="EMBL" id="BGPR01154366">
    <property type="protein sequence ID" value="GBL71514.1"/>
    <property type="molecule type" value="Genomic_DNA"/>
</dbReference>
<accession>A0A4Y1ZW88</accession>
<comment type="caution">
    <text evidence="1">The sequence shown here is derived from an EMBL/GenBank/DDBJ whole genome shotgun (WGS) entry which is preliminary data.</text>
</comment>